<organism evidence="1 2">
    <name type="scientific">Clostridium scindens (strain JCM 10418 / VPI 12708)</name>
    <dbReference type="NCBI Taxonomy" id="29347"/>
    <lineage>
        <taxon>Bacteria</taxon>
        <taxon>Bacillati</taxon>
        <taxon>Bacillota</taxon>
        <taxon>Clostridia</taxon>
        <taxon>Lachnospirales</taxon>
        <taxon>Lachnospiraceae</taxon>
    </lineage>
</organism>
<protein>
    <submittedName>
        <fullName evidence="1">Uncharacterized protein</fullName>
    </submittedName>
</protein>
<accession>A0A844FAH1</accession>
<dbReference type="Proteomes" id="UP000462363">
    <property type="component" value="Unassembled WGS sequence"/>
</dbReference>
<reference evidence="1 2" key="1">
    <citation type="submission" date="2019-08" db="EMBL/GenBank/DDBJ databases">
        <title>In-depth cultivation of the pig gut microbiome towards novel bacterial diversity and tailored functional studies.</title>
        <authorList>
            <person name="Wylensek D."/>
            <person name="Hitch T.C.A."/>
            <person name="Clavel T."/>
        </authorList>
    </citation>
    <scope>NUCLEOTIDE SEQUENCE [LARGE SCALE GENOMIC DNA]</scope>
    <source>
        <strain evidence="1 2">BL-389-WT-3D</strain>
    </source>
</reference>
<dbReference type="AlphaFoldDB" id="A0A844FAH1"/>
<gene>
    <name evidence="1" type="ORF">FYJ37_03110</name>
</gene>
<proteinExistence type="predicted"/>
<sequence length="241" mass="27189">MKKIGIIITVCVASLMAGIGIGKEVEGHRQSSETKLQEEYVPWDRKTPKPVKSKLKDLDHCYLCGNDNRSLMGLFRKYDDLGIICVNNWYVLDMKIRNHDDAGNLTGSQGHINTTFTGTGEGGCFFHASPNSDRGISDVTVSYGENSILDVKFIQKHLCQDCLDKLMEVMETYGPEDEPWKPRDLCLVDFNTLELYSLQGNYSSYYVGDYYVEVDDSKEEELKVIAVYAPVLEENGGKAWE</sequence>
<evidence type="ECO:0000313" key="2">
    <source>
        <dbReference type="Proteomes" id="UP000462363"/>
    </source>
</evidence>
<dbReference type="EMBL" id="VUMB01000005">
    <property type="protein sequence ID" value="MSS39369.1"/>
    <property type="molecule type" value="Genomic_DNA"/>
</dbReference>
<name>A0A844FAH1_CLOSV</name>
<comment type="caution">
    <text evidence="1">The sequence shown here is derived from an EMBL/GenBank/DDBJ whole genome shotgun (WGS) entry which is preliminary data.</text>
</comment>
<dbReference type="RefSeq" id="WP_154322156.1">
    <property type="nucleotide sequence ID" value="NZ_CP045695.1"/>
</dbReference>
<evidence type="ECO:0000313" key="1">
    <source>
        <dbReference type="EMBL" id="MSS39369.1"/>
    </source>
</evidence>